<dbReference type="PANTHER" id="PTHR43132:SF2">
    <property type="entry name" value="ARSENICAL RESISTANCE OPERON REPRESSOR ARSR-RELATED"/>
    <property type="match status" value="1"/>
</dbReference>
<feature type="domain" description="HTH arsR-type" evidence="4">
    <location>
        <begin position="1"/>
        <end position="96"/>
    </location>
</feature>
<protein>
    <submittedName>
        <fullName evidence="5">ArsR family transcriptional regulator</fullName>
    </submittedName>
</protein>
<dbReference type="OrthoDB" id="5297460at2"/>
<evidence type="ECO:0000256" key="3">
    <source>
        <dbReference type="ARBA" id="ARBA00023163"/>
    </source>
</evidence>
<keyword evidence="3" id="KW-0804">Transcription</keyword>
<proteinExistence type="predicted"/>
<keyword evidence="1" id="KW-0805">Transcription regulation</keyword>
<keyword evidence="6" id="KW-1185">Reference proteome</keyword>
<organism evidence="5 6">
    <name type="scientific">Azonexus fungiphilus</name>
    <dbReference type="NCBI Taxonomy" id="146940"/>
    <lineage>
        <taxon>Bacteria</taxon>
        <taxon>Pseudomonadati</taxon>
        <taxon>Pseudomonadota</taxon>
        <taxon>Betaproteobacteria</taxon>
        <taxon>Rhodocyclales</taxon>
        <taxon>Azonexaceae</taxon>
        <taxon>Azonexus</taxon>
    </lineage>
</organism>
<dbReference type="Gene3D" id="1.10.10.10">
    <property type="entry name" value="Winged helix-like DNA-binding domain superfamily/Winged helix DNA-binding domain"/>
    <property type="match status" value="1"/>
</dbReference>
<dbReference type="PANTHER" id="PTHR43132">
    <property type="entry name" value="ARSENICAL RESISTANCE OPERON REPRESSOR ARSR-RELATED"/>
    <property type="match status" value="1"/>
</dbReference>
<dbReference type="InterPro" id="IPR036388">
    <property type="entry name" value="WH-like_DNA-bd_sf"/>
</dbReference>
<name>A0A495WM44_9RHOO</name>
<accession>A0A495WM44</accession>
<evidence type="ECO:0000256" key="1">
    <source>
        <dbReference type="ARBA" id="ARBA00023015"/>
    </source>
</evidence>
<dbReference type="InterPro" id="IPR001845">
    <property type="entry name" value="HTH_ArsR_DNA-bd_dom"/>
</dbReference>
<comment type="caution">
    <text evidence="5">The sequence shown here is derived from an EMBL/GenBank/DDBJ whole genome shotgun (WGS) entry which is preliminary data.</text>
</comment>
<dbReference type="EMBL" id="RBXP01000004">
    <property type="protein sequence ID" value="RKT62377.1"/>
    <property type="molecule type" value="Genomic_DNA"/>
</dbReference>
<dbReference type="PROSITE" id="PS50987">
    <property type="entry name" value="HTH_ARSR_2"/>
    <property type="match status" value="1"/>
</dbReference>
<dbReference type="GO" id="GO:0003677">
    <property type="term" value="F:DNA binding"/>
    <property type="evidence" value="ECO:0007669"/>
    <property type="project" value="UniProtKB-KW"/>
</dbReference>
<gene>
    <name evidence="5" type="ORF">DFR40_0434</name>
</gene>
<dbReference type="CDD" id="cd00090">
    <property type="entry name" value="HTH_ARSR"/>
    <property type="match status" value="1"/>
</dbReference>
<keyword evidence="2" id="KW-0238">DNA-binding</keyword>
<evidence type="ECO:0000256" key="2">
    <source>
        <dbReference type="ARBA" id="ARBA00023125"/>
    </source>
</evidence>
<dbReference type="AlphaFoldDB" id="A0A495WM44"/>
<dbReference type="GO" id="GO:0003700">
    <property type="term" value="F:DNA-binding transcription factor activity"/>
    <property type="evidence" value="ECO:0007669"/>
    <property type="project" value="InterPro"/>
</dbReference>
<dbReference type="NCBIfam" id="NF033788">
    <property type="entry name" value="HTH_metalloreg"/>
    <property type="match status" value="1"/>
</dbReference>
<dbReference type="SMART" id="SM00418">
    <property type="entry name" value="HTH_ARSR"/>
    <property type="match status" value="1"/>
</dbReference>
<evidence type="ECO:0000313" key="6">
    <source>
        <dbReference type="Proteomes" id="UP000270626"/>
    </source>
</evidence>
<dbReference type="InterPro" id="IPR036390">
    <property type="entry name" value="WH_DNA-bd_sf"/>
</dbReference>
<dbReference type="RefSeq" id="WP_121456848.1">
    <property type="nucleotide sequence ID" value="NZ_JAANMQ010000002.1"/>
</dbReference>
<dbReference type="InterPro" id="IPR011991">
    <property type="entry name" value="ArsR-like_HTH"/>
</dbReference>
<evidence type="ECO:0000259" key="4">
    <source>
        <dbReference type="PROSITE" id="PS50987"/>
    </source>
</evidence>
<dbReference type="Pfam" id="PF12840">
    <property type="entry name" value="HTH_20"/>
    <property type="match status" value="1"/>
</dbReference>
<evidence type="ECO:0000313" key="5">
    <source>
        <dbReference type="EMBL" id="RKT62377.1"/>
    </source>
</evidence>
<dbReference type="SUPFAM" id="SSF46785">
    <property type="entry name" value="Winged helix' DNA-binding domain"/>
    <property type="match status" value="1"/>
</dbReference>
<dbReference type="Proteomes" id="UP000270626">
    <property type="component" value="Unassembled WGS sequence"/>
</dbReference>
<sequence>MDIELATTALKALAHETRLRVYRRLVQAGKGGLCVADLAAELDTEANGSFSFHLKELSRAGLIASRQEGRFIFYIADYPAMNDLLGYLTEHCCAGLPCGEQQHACTPTEKA</sequence>
<dbReference type="PRINTS" id="PR00778">
    <property type="entry name" value="HTHARSR"/>
</dbReference>
<dbReference type="InterPro" id="IPR051011">
    <property type="entry name" value="Metal_resp_trans_reg"/>
</dbReference>
<reference evidence="5 6" key="1">
    <citation type="submission" date="2018-10" db="EMBL/GenBank/DDBJ databases">
        <title>Genomic Encyclopedia of Type Strains, Phase IV (KMG-IV): sequencing the most valuable type-strain genomes for metagenomic binning, comparative biology and taxonomic classification.</title>
        <authorList>
            <person name="Goeker M."/>
        </authorList>
    </citation>
    <scope>NUCLEOTIDE SEQUENCE [LARGE SCALE GENOMIC DNA]</scope>
    <source>
        <strain evidence="5 6">DSM 23841</strain>
    </source>
</reference>